<dbReference type="GeneID" id="14014064"/>
<feature type="transmembrane region" description="Helical" evidence="1">
    <location>
        <begin position="12"/>
        <end position="33"/>
    </location>
</feature>
<dbReference type="EMBL" id="JQ340774">
    <property type="protein sequence ID" value="AFB84083.1"/>
    <property type="molecule type" value="Genomic_DNA"/>
</dbReference>
<name>H6WYM8_9CAUD</name>
<evidence type="ECO:0000313" key="3">
    <source>
        <dbReference type="Proteomes" id="UP000008024"/>
    </source>
</evidence>
<keyword evidence="1" id="KW-0472">Membrane</keyword>
<proteinExistence type="predicted"/>
<evidence type="ECO:0000313" key="2">
    <source>
        <dbReference type="EMBL" id="AFB84083.1"/>
    </source>
</evidence>
<reference evidence="2 3" key="1">
    <citation type="journal article" date="2012" name="J. Virol.">
        <title>Complete Genome Sequence of the Enterobacter cancerogenus Bacteriophage Enc34.</title>
        <authorList>
            <person name="Kazaks A."/>
            <person name="Dislers A."/>
            <person name="Lipowsky G."/>
            <person name="Nikolajeva V."/>
            <person name="Tars K."/>
        </authorList>
    </citation>
    <scope>NUCLEOTIDE SEQUENCE [LARGE SCALE GENOMIC DNA]</scope>
</reference>
<dbReference type="OrthoDB" id="23853at10239"/>
<dbReference type="RefSeq" id="YP_007007071.1">
    <property type="nucleotide sequence ID" value="NC_019524.2"/>
</dbReference>
<protein>
    <submittedName>
        <fullName evidence="2">Uncharacterized protein</fullName>
    </submittedName>
</protein>
<keyword evidence="1" id="KW-1133">Transmembrane helix</keyword>
<dbReference type="Proteomes" id="UP000008024">
    <property type="component" value="Segment"/>
</dbReference>
<organism evidence="2 3">
    <name type="scientific">Hafnia phage Enc34</name>
    <dbReference type="NCBI Taxonomy" id="1150990"/>
    <lineage>
        <taxon>Viruses</taxon>
        <taxon>Duplodnaviria</taxon>
        <taxon>Heunggongvirae</taxon>
        <taxon>Uroviricota</taxon>
        <taxon>Caudoviricetes</taxon>
        <taxon>Casjensviridae</taxon>
        <taxon>Enchivirus</taxon>
        <taxon>Enchivirus Enc34</taxon>
    </lineage>
</organism>
<accession>H6WYM8</accession>
<keyword evidence="3" id="KW-1185">Reference proteome</keyword>
<dbReference type="KEGG" id="vg:14014064"/>
<evidence type="ECO:0000256" key="1">
    <source>
        <dbReference type="SAM" id="Phobius"/>
    </source>
</evidence>
<sequence>MSKKLTSEAATGAAKFLACGVVIGVIAVCIACGDDLTPYKAFLYTVAGGVCITMLWPTQDQGDALIEYSKK</sequence>
<keyword evidence="1" id="KW-0812">Transmembrane</keyword>
<feature type="transmembrane region" description="Helical" evidence="1">
    <location>
        <begin position="39"/>
        <end position="56"/>
    </location>
</feature>